<gene>
    <name evidence="10" type="ORF">SAMN04488516_10639</name>
</gene>
<dbReference type="InterPro" id="IPR050399">
    <property type="entry name" value="HPr"/>
</dbReference>
<sequence length="91" mass="10226">MEEVIKDVVVKNALGLHARPAAKLSQEAMKFQAEIKLCYKEVEVNAKSILDILTLAVPMGEVLTLRAKGDDAIQAIKQLEWLFENRFGEEK</sequence>
<evidence type="ECO:0000256" key="2">
    <source>
        <dbReference type="ARBA" id="ARBA00004496"/>
    </source>
</evidence>
<evidence type="ECO:0000256" key="4">
    <source>
        <dbReference type="ARBA" id="ARBA00022448"/>
    </source>
</evidence>
<organism evidence="10 11">
    <name type="scientific">Desulfonauticus submarinus</name>
    <dbReference type="NCBI Taxonomy" id="206665"/>
    <lineage>
        <taxon>Bacteria</taxon>
        <taxon>Pseudomonadati</taxon>
        <taxon>Thermodesulfobacteriota</taxon>
        <taxon>Desulfovibrionia</taxon>
        <taxon>Desulfovibrionales</taxon>
        <taxon>Desulfonauticaceae</taxon>
        <taxon>Desulfonauticus</taxon>
    </lineage>
</organism>
<keyword evidence="7" id="KW-0598">Phosphotransferase system</keyword>
<protein>
    <recommendedName>
        <fullName evidence="3">Phosphocarrier protein HPr</fullName>
    </recommendedName>
    <alternativeName>
        <fullName evidence="8">Histidine-containing protein</fullName>
    </alternativeName>
</protein>
<dbReference type="CDD" id="cd00367">
    <property type="entry name" value="PTS-HPr_like"/>
    <property type="match status" value="1"/>
</dbReference>
<evidence type="ECO:0000259" key="9">
    <source>
        <dbReference type="PROSITE" id="PS51350"/>
    </source>
</evidence>
<dbReference type="PANTHER" id="PTHR33705:SF1">
    <property type="entry name" value="PHOSPHOCARRIER PROTEIN HPR"/>
    <property type="match status" value="1"/>
</dbReference>
<evidence type="ECO:0000256" key="8">
    <source>
        <dbReference type="ARBA" id="ARBA00033055"/>
    </source>
</evidence>
<dbReference type="OrthoDB" id="9798965at2"/>
<dbReference type="AlphaFoldDB" id="A0A1H0DX21"/>
<evidence type="ECO:0000256" key="5">
    <source>
        <dbReference type="ARBA" id="ARBA00022490"/>
    </source>
</evidence>
<dbReference type="InterPro" id="IPR002114">
    <property type="entry name" value="PTS_HPr_Ser_P_site"/>
</dbReference>
<dbReference type="InterPro" id="IPR035895">
    <property type="entry name" value="HPr-like_sf"/>
</dbReference>
<evidence type="ECO:0000256" key="3">
    <source>
        <dbReference type="ARBA" id="ARBA00020422"/>
    </source>
</evidence>
<dbReference type="EMBL" id="FNIN01000006">
    <property type="protein sequence ID" value="SDN74700.1"/>
    <property type="molecule type" value="Genomic_DNA"/>
</dbReference>
<proteinExistence type="predicted"/>
<dbReference type="RefSeq" id="WP_092065292.1">
    <property type="nucleotide sequence ID" value="NZ_FNIN01000006.1"/>
</dbReference>
<dbReference type="InterPro" id="IPR001020">
    <property type="entry name" value="PTS_HPr_His_P_site"/>
</dbReference>
<dbReference type="GO" id="GO:0009401">
    <property type="term" value="P:phosphoenolpyruvate-dependent sugar phosphotransferase system"/>
    <property type="evidence" value="ECO:0007669"/>
    <property type="project" value="UniProtKB-KW"/>
</dbReference>
<evidence type="ECO:0000313" key="10">
    <source>
        <dbReference type="EMBL" id="SDN74700.1"/>
    </source>
</evidence>
<evidence type="ECO:0000256" key="6">
    <source>
        <dbReference type="ARBA" id="ARBA00022597"/>
    </source>
</evidence>
<dbReference type="PROSITE" id="PS00589">
    <property type="entry name" value="PTS_HPR_SER"/>
    <property type="match status" value="1"/>
</dbReference>
<dbReference type="SUPFAM" id="SSF55594">
    <property type="entry name" value="HPr-like"/>
    <property type="match status" value="1"/>
</dbReference>
<keyword evidence="11" id="KW-1185">Reference proteome</keyword>
<keyword evidence="5" id="KW-0963">Cytoplasm</keyword>
<evidence type="ECO:0000313" key="11">
    <source>
        <dbReference type="Proteomes" id="UP000199602"/>
    </source>
</evidence>
<dbReference type="PROSITE" id="PS51350">
    <property type="entry name" value="PTS_HPR_DOM"/>
    <property type="match status" value="1"/>
</dbReference>
<keyword evidence="6" id="KW-0762">Sugar transport</keyword>
<dbReference type="PRINTS" id="PR00107">
    <property type="entry name" value="PHOSPHOCPHPR"/>
</dbReference>
<dbReference type="Proteomes" id="UP000199602">
    <property type="component" value="Unassembled WGS sequence"/>
</dbReference>
<dbReference type="Pfam" id="PF00381">
    <property type="entry name" value="PTS-HPr"/>
    <property type="match status" value="1"/>
</dbReference>
<feature type="domain" description="HPr" evidence="9">
    <location>
        <begin position="3"/>
        <end position="90"/>
    </location>
</feature>
<comment type="subcellular location">
    <subcellularLocation>
        <location evidence="2">Cytoplasm</location>
    </subcellularLocation>
</comment>
<keyword evidence="4" id="KW-0813">Transport</keyword>
<dbReference type="PANTHER" id="PTHR33705">
    <property type="entry name" value="PHOSPHOCARRIER PROTEIN HPR"/>
    <property type="match status" value="1"/>
</dbReference>
<accession>A0A1H0DX21</accession>
<reference evidence="10 11" key="1">
    <citation type="submission" date="2016-10" db="EMBL/GenBank/DDBJ databases">
        <authorList>
            <person name="de Groot N.N."/>
        </authorList>
    </citation>
    <scope>NUCLEOTIDE SEQUENCE [LARGE SCALE GENOMIC DNA]</scope>
    <source>
        <strain evidence="10 11">DSM 15269</strain>
    </source>
</reference>
<dbReference type="STRING" id="206665.SAMN04488516_10639"/>
<dbReference type="Gene3D" id="3.30.1340.10">
    <property type="entry name" value="HPr-like"/>
    <property type="match status" value="1"/>
</dbReference>
<dbReference type="GO" id="GO:0005737">
    <property type="term" value="C:cytoplasm"/>
    <property type="evidence" value="ECO:0007669"/>
    <property type="project" value="UniProtKB-SubCell"/>
</dbReference>
<dbReference type="InterPro" id="IPR000032">
    <property type="entry name" value="HPr-like"/>
</dbReference>
<comment type="function">
    <text evidence="1">General (non sugar-specific) component of the phosphoenolpyruvate-dependent sugar phosphotransferase system (sugar PTS). This major carbohydrate active-transport system catalyzes the phosphorylation of incoming sugar substrates concomitantly with their translocation across the cell membrane. The phosphoryl group from phosphoenolpyruvate (PEP) is transferred to the phosphoryl carrier protein HPr by enzyme I. Phospho-HPr then transfers it to the PTS EIIA domain.</text>
</comment>
<name>A0A1H0DX21_9BACT</name>
<evidence type="ECO:0000256" key="7">
    <source>
        <dbReference type="ARBA" id="ARBA00022683"/>
    </source>
</evidence>
<evidence type="ECO:0000256" key="1">
    <source>
        <dbReference type="ARBA" id="ARBA00003681"/>
    </source>
</evidence>
<dbReference type="PROSITE" id="PS00369">
    <property type="entry name" value="PTS_HPR_HIS"/>
    <property type="match status" value="1"/>
</dbReference>
<dbReference type="NCBIfam" id="TIGR01003">
    <property type="entry name" value="PTS_HPr_family"/>
    <property type="match status" value="1"/>
</dbReference>